<dbReference type="EC" id="2.3.2.27" evidence="2"/>
<reference evidence="2" key="1">
    <citation type="submission" date="2023-01" db="EMBL/GenBank/DDBJ databases">
        <title>Genome assembly of the deep-sea coral Lophelia pertusa.</title>
        <authorList>
            <person name="Herrera S."/>
            <person name="Cordes E."/>
        </authorList>
    </citation>
    <scope>NUCLEOTIDE SEQUENCE</scope>
    <source>
        <strain evidence="2">USNM1676648</strain>
        <tissue evidence="2">Polyp</tissue>
    </source>
</reference>
<dbReference type="PROSITE" id="PS50096">
    <property type="entry name" value="IQ"/>
    <property type="match status" value="1"/>
</dbReference>
<organism evidence="2 3">
    <name type="scientific">Desmophyllum pertusum</name>
    <dbReference type="NCBI Taxonomy" id="174260"/>
    <lineage>
        <taxon>Eukaryota</taxon>
        <taxon>Metazoa</taxon>
        <taxon>Cnidaria</taxon>
        <taxon>Anthozoa</taxon>
        <taxon>Hexacorallia</taxon>
        <taxon>Scleractinia</taxon>
        <taxon>Caryophylliina</taxon>
        <taxon>Caryophylliidae</taxon>
        <taxon>Desmophyllum</taxon>
    </lineage>
</organism>
<dbReference type="EMBL" id="MU826829">
    <property type="protein sequence ID" value="KAJ7373782.1"/>
    <property type="molecule type" value="Genomic_DNA"/>
</dbReference>
<name>A0A9X0CRW9_9CNID</name>
<evidence type="ECO:0000313" key="3">
    <source>
        <dbReference type="Proteomes" id="UP001163046"/>
    </source>
</evidence>
<dbReference type="OrthoDB" id="10598629at2759"/>
<dbReference type="AlphaFoldDB" id="A0A9X0CRW9"/>
<evidence type="ECO:0000256" key="1">
    <source>
        <dbReference type="SAM" id="MobiDB-lite"/>
    </source>
</evidence>
<dbReference type="InterPro" id="IPR000048">
    <property type="entry name" value="IQ_motif_EF-hand-BS"/>
</dbReference>
<comment type="caution">
    <text evidence="2">The sequence shown here is derived from an EMBL/GenBank/DDBJ whole genome shotgun (WGS) entry which is preliminary data.</text>
</comment>
<sequence>MPPKKPSPATKTTPKTTTQKPAAAVGRGTAAKPGAKKPSTAAVKPGASGTKGTTAKKGSTSPTKTQAKGKENAASPQAKGKKWTKQDDSAVIIQKSIRRYLAKKELLKRKKDKQEYDELMDKIQKEVRREMLEVTSLIAALVRDSYITYVNSIVWNVWAQFSDGSDSSGITLVA</sequence>
<feature type="compositionally biased region" description="Low complexity" evidence="1">
    <location>
        <begin position="44"/>
        <end position="65"/>
    </location>
</feature>
<dbReference type="Proteomes" id="UP001163046">
    <property type="component" value="Unassembled WGS sequence"/>
</dbReference>
<proteinExistence type="predicted"/>
<protein>
    <submittedName>
        <fullName evidence="2">IQ motif and ankyrin repeat domain-containing protein 1</fullName>
        <ecNumber evidence="2">2.3.2.27</ecNumber>
    </submittedName>
</protein>
<feature type="compositionally biased region" description="Low complexity" evidence="1">
    <location>
        <begin position="7"/>
        <end position="24"/>
    </location>
</feature>
<accession>A0A9X0CRW9</accession>
<keyword evidence="2" id="KW-0012">Acyltransferase</keyword>
<gene>
    <name evidence="2" type="primary">IQANK1_2</name>
    <name evidence="2" type="ORF">OS493_009104</name>
</gene>
<dbReference type="Pfam" id="PF00612">
    <property type="entry name" value="IQ"/>
    <property type="match status" value="1"/>
</dbReference>
<evidence type="ECO:0000313" key="2">
    <source>
        <dbReference type="EMBL" id="KAJ7373782.1"/>
    </source>
</evidence>
<keyword evidence="2" id="KW-0808">Transferase</keyword>
<dbReference type="GO" id="GO:0061630">
    <property type="term" value="F:ubiquitin protein ligase activity"/>
    <property type="evidence" value="ECO:0007669"/>
    <property type="project" value="UniProtKB-EC"/>
</dbReference>
<keyword evidence="3" id="KW-1185">Reference proteome</keyword>
<feature type="region of interest" description="Disordered" evidence="1">
    <location>
        <begin position="1"/>
        <end position="87"/>
    </location>
</feature>